<reference evidence="2 3" key="1">
    <citation type="submission" date="2016-02" db="EMBL/GenBank/DDBJ databases">
        <title>Genome analysis of coral dinoflagellate symbionts highlights evolutionary adaptations to a symbiotic lifestyle.</title>
        <authorList>
            <person name="Aranda M."/>
            <person name="Li Y."/>
            <person name="Liew Y.J."/>
            <person name="Baumgarten S."/>
            <person name="Simakov O."/>
            <person name="Wilson M."/>
            <person name="Piel J."/>
            <person name="Ashoor H."/>
            <person name="Bougouffa S."/>
            <person name="Bajic V.B."/>
            <person name="Ryu T."/>
            <person name="Ravasi T."/>
            <person name="Bayer T."/>
            <person name="Micklem G."/>
            <person name="Kim H."/>
            <person name="Bhak J."/>
            <person name="Lajeunesse T.C."/>
            <person name="Voolstra C.R."/>
        </authorList>
    </citation>
    <scope>NUCLEOTIDE SEQUENCE [LARGE SCALE GENOMIC DNA]</scope>
    <source>
        <strain evidence="2 3">CCMP2467</strain>
    </source>
</reference>
<protein>
    <submittedName>
        <fullName evidence="2">Uncharacterized protein</fullName>
    </submittedName>
</protein>
<sequence length="1255" mass="138953">MADSRALTTCHNGRLPDLSVSISTDQSQLVSAQNNFFKVYKARIFSFWPWLAGGTCGVEGSGANEDTFPSPVISALDAELTYLQKGFRSMAETVFCHALFSKLREESIDLDELGMMISGGRAHQGSPITNDVKLQASQELAGKVVEFMLGLYPQDTPDPKVADLESQVHMLQQQLAKFEQSPAPSTAREPTTAANATPSPVPANAGLSSLPINADSPSPPPRDDISSSKAPDGSTRLVKPDTKLSLLQAFEKGKAQESANAKAYEPEEPTDPASSSGVPAQAEYGTASHVASVVNFPDDNKKSFMTRQWKTCRNDREVTTWIESITLSKGNRKKLVTWSAHVQKWHDDLPASEQAALDQTVANWGVPIRDVAKLKAGSLLRILAVATVLIACVYAGTSRRGDSFDVFDGGHWTVTQIDRLKSHSKGLTWHVRDHEGAHSHVFCPVKYWMMLQNTFTADSIFLPVELSVPAVMTQMEQAVPEHILSAFPFKFSSRKSKVSWAYILPKFKKDWKAGRPIVSFSAHPARQFLVVMARVTEMLVAEVCPHTRPYNDAIMLWQAIHQLFGQTDSHLLPAPDPLVLHNQDLSGFFVSIPVERFMITFRLLLTKFYGCADEDLENTLSNATITVDLTNDLSVMKTIRGRHCLIHDKHIAVPMYVDNRLALLHPSCDKQISFLSLTCIIVKPCSSIYRLGVNQLHFGSSFGAMAANQEEAMNLFPKSSGPHLFPKSSGPPGAPSSSAEVYIRRRVAHEVNRALSTPSQLPDWAVANPAAPGSFPPPPRTPALPSEGHSDRAPLPRAPPPVPYLTLSAGQGTNTASIQIHNEEMANRMLERIHDSWTGRSSGRSRSPPVHPGSPLPRRRQAIADEPDTSADLAVLQAGQRTFDYPEGPMLPEPSRDWIKVTTEDYTELWVRFHPVPQHQRGRFDHQHAVWAQFYCTRIVASMELYGFDPTDDTKEKKPQWKLFEKLILHYRAPVIQDQSRIRAAVELTSDQCPVLNAGPFSTQERWLATLLAGADANARYAWSDEAQALRMGYVPIQQVKSLARSLSAVQSLKPFTREDMLAGRGAYWLFPAGTDQFQGFNDSGGYEAPVGIFLILGTTLPDDPNTCYSVPFVHNTVCQDLSSIIDQRMIRPSYYDRGDKTWPPSLGFYGRMVHPTSAIRQPVLDGSQPDHLYAMTSSMHTARRYGGKESDTRTVAAIGWTLVRQHKHAKVAHSSDPVFGHMFDLVHGTDGRWLFRSSRSILTGAATFWSSWQA</sequence>
<evidence type="ECO:0000256" key="1">
    <source>
        <dbReference type="SAM" id="MobiDB-lite"/>
    </source>
</evidence>
<name>A0A1Q9E7F5_SYMMI</name>
<dbReference type="Proteomes" id="UP000186817">
    <property type="component" value="Unassembled WGS sequence"/>
</dbReference>
<dbReference type="EMBL" id="LSRX01000238">
    <property type="protein sequence ID" value="OLQ03358.1"/>
    <property type="molecule type" value="Genomic_DNA"/>
</dbReference>
<comment type="caution">
    <text evidence="2">The sequence shown here is derived from an EMBL/GenBank/DDBJ whole genome shotgun (WGS) entry which is preliminary data.</text>
</comment>
<organism evidence="2 3">
    <name type="scientific">Symbiodinium microadriaticum</name>
    <name type="common">Dinoflagellate</name>
    <name type="synonym">Zooxanthella microadriatica</name>
    <dbReference type="NCBI Taxonomy" id="2951"/>
    <lineage>
        <taxon>Eukaryota</taxon>
        <taxon>Sar</taxon>
        <taxon>Alveolata</taxon>
        <taxon>Dinophyceae</taxon>
        <taxon>Suessiales</taxon>
        <taxon>Symbiodiniaceae</taxon>
        <taxon>Symbiodinium</taxon>
    </lineage>
</organism>
<feature type="region of interest" description="Disordered" evidence="1">
    <location>
        <begin position="717"/>
        <end position="739"/>
    </location>
</feature>
<accession>A0A1Q9E7F5</accession>
<feature type="compositionally biased region" description="Low complexity" evidence="1">
    <location>
        <begin position="839"/>
        <end position="848"/>
    </location>
</feature>
<evidence type="ECO:0000313" key="2">
    <source>
        <dbReference type="EMBL" id="OLQ03358.1"/>
    </source>
</evidence>
<feature type="compositionally biased region" description="Low complexity" evidence="1">
    <location>
        <begin position="728"/>
        <end position="739"/>
    </location>
</feature>
<dbReference type="AlphaFoldDB" id="A0A1Q9E7F5"/>
<feature type="region of interest" description="Disordered" evidence="1">
    <location>
        <begin position="175"/>
        <end position="239"/>
    </location>
</feature>
<feature type="region of interest" description="Disordered" evidence="1">
    <location>
        <begin position="837"/>
        <end position="860"/>
    </location>
</feature>
<keyword evidence="3" id="KW-1185">Reference proteome</keyword>
<proteinExistence type="predicted"/>
<evidence type="ECO:0000313" key="3">
    <source>
        <dbReference type="Proteomes" id="UP000186817"/>
    </source>
</evidence>
<feature type="region of interest" description="Disordered" evidence="1">
    <location>
        <begin position="254"/>
        <end position="282"/>
    </location>
</feature>
<feature type="compositionally biased region" description="Polar residues" evidence="1">
    <location>
        <begin position="182"/>
        <end position="198"/>
    </location>
</feature>
<gene>
    <name evidence="2" type="ORF">AK812_SmicGene13716</name>
</gene>
<feature type="region of interest" description="Disordered" evidence="1">
    <location>
        <begin position="762"/>
        <end position="801"/>
    </location>
</feature>